<sequence>MKFTEAEEQLKFAEDFLERVGNSESHQEFKKWWQAFRNCLATACYSIRNQLKNADYQKNHRIYQAINKAEDQLELQYIIQARHSSFHRIDPVSEVSPGSISYYAPEPPTVEVQEDGSIVAPAHNLLNIKIVRPRIKLIPVSNRGMVYSVPEYESVSGVATEHDPITLGTVAISQIRKAVEEIEKK</sequence>
<gene>
    <name evidence="1" type="ORF">DN062_17835</name>
</gene>
<proteinExistence type="predicted"/>
<dbReference type="AlphaFoldDB" id="A0A364NHD7"/>
<dbReference type="EMBL" id="QKRX01000022">
    <property type="protein sequence ID" value="RAU16538.1"/>
    <property type="molecule type" value="Genomic_DNA"/>
</dbReference>
<name>A0A364NHD7_9GAMM</name>
<dbReference type="OrthoDB" id="6197496at2"/>
<dbReference type="Proteomes" id="UP000250744">
    <property type="component" value="Unassembled WGS sequence"/>
</dbReference>
<protein>
    <submittedName>
        <fullName evidence="1">Uncharacterized protein</fullName>
    </submittedName>
</protein>
<keyword evidence="2" id="KW-1185">Reference proteome</keyword>
<accession>A0A364NHD7</accession>
<organism evidence="1 2">
    <name type="scientific">Nitrincola tibetensis</name>
    <dbReference type="NCBI Taxonomy" id="2219697"/>
    <lineage>
        <taxon>Bacteria</taxon>
        <taxon>Pseudomonadati</taxon>
        <taxon>Pseudomonadota</taxon>
        <taxon>Gammaproteobacteria</taxon>
        <taxon>Oceanospirillales</taxon>
        <taxon>Oceanospirillaceae</taxon>
        <taxon>Nitrincola</taxon>
    </lineage>
</organism>
<evidence type="ECO:0000313" key="2">
    <source>
        <dbReference type="Proteomes" id="UP000250744"/>
    </source>
</evidence>
<comment type="caution">
    <text evidence="1">The sequence shown here is derived from an EMBL/GenBank/DDBJ whole genome shotgun (WGS) entry which is preliminary data.</text>
</comment>
<evidence type="ECO:0000313" key="1">
    <source>
        <dbReference type="EMBL" id="RAU16538.1"/>
    </source>
</evidence>
<dbReference type="RefSeq" id="WP_112160652.1">
    <property type="nucleotide sequence ID" value="NZ_QKRX01000022.1"/>
</dbReference>
<reference evidence="1 2" key="1">
    <citation type="submission" date="2018-06" db="EMBL/GenBank/DDBJ databases">
        <title>Nitrincola tibetense sp. nov., isolated from Lake XuguoCo on Tibetan Plateau.</title>
        <authorList>
            <person name="Xing P."/>
        </authorList>
    </citation>
    <scope>NUCLEOTIDE SEQUENCE [LARGE SCALE GENOMIC DNA]</scope>
    <source>
        <strain evidence="2">xg18</strain>
    </source>
</reference>